<dbReference type="EMBL" id="HF935288">
    <property type="protein sequence ID" value="CCX06425.1"/>
    <property type="molecule type" value="Genomic_DNA"/>
</dbReference>
<accession>U4KY05</accession>
<organism evidence="1 2">
    <name type="scientific">Pyronema omphalodes (strain CBS 100304)</name>
    <name type="common">Pyronema confluens</name>
    <dbReference type="NCBI Taxonomy" id="1076935"/>
    <lineage>
        <taxon>Eukaryota</taxon>
        <taxon>Fungi</taxon>
        <taxon>Dikarya</taxon>
        <taxon>Ascomycota</taxon>
        <taxon>Pezizomycotina</taxon>
        <taxon>Pezizomycetes</taxon>
        <taxon>Pezizales</taxon>
        <taxon>Pyronemataceae</taxon>
        <taxon>Pyronema</taxon>
    </lineage>
</organism>
<reference evidence="1 2" key="1">
    <citation type="journal article" date="2013" name="PLoS Genet.">
        <title>The genome and development-dependent transcriptomes of Pyronema confluens: a window into fungal evolution.</title>
        <authorList>
            <person name="Traeger S."/>
            <person name="Altegoer F."/>
            <person name="Freitag M."/>
            <person name="Gabaldon T."/>
            <person name="Kempken F."/>
            <person name="Kumar A."/>
            <person name="Marcet-Houben M."/>
            <person name="Poggeler S."/>
            <person name="Stajich J.E."/>
            <person name="Nowrousian M."/>
        </authorList>
    </citation>
    <scope>NUCLEOTIDE SEQUENCE [LARGE SCALE GENOMIC DNA]</scope>
    <source>
        <strain evidence="2">CBS 100304</strain>
        <tissue evidence="1">Vegetative mycelium</tissue>
    </source>
</reference>
<name>U4KY05_PYROM</name>
<protein>
    <submittedName>
        <fullName evidence="1">Uncharacterized protein</fullName>
    </submittedName>
</protein>
<sequence>MLASDANRGHFRYSLNLLMTISPYPHKSDFRSCRLAMSRPFLTTQNSIPAFQSKQN</sequence>
<gene>
    <name evidence="1" type="ORF">PCON_06012</name>
</gene>
<evidence type="ECO:0000313" key="1">
    <source>
        <dbReference type="EMBL" id="CCX06425.1"/>
    </source>
</evidence>
<proteinExistence type="predicted"/>
<keyword evidence="2" id="KW-1185">Reference proteome</keyword>
<dbReference type="Proteomes" id="UP000018144">
    <property type="component" value="Unassembled WGS sequence"/>
</dbReference>
<dbReference type="AlphaFoldDB" id="U4KY05"/>
<evidence type="ECO:0000313" key="2">
    <source>
        <dbReference type="Proteomes" id="UP000018144"/>
    </source>
</evidence>